<feature type="domain" description="DUF732" evidence="3">
    <location>
        <begin position="91"/>
        <end position="169"/>
    </location>
</feature>
<keyword evidence="5" id="KW-1185">Reference proteome</keyword>
<comment type="caution">
    <text evidence="4">The sequence shown here is derived from an EMBL/GenBank/DDBJ whole genome shotgun (WGS) entry which is preliminary data.</text>
</comment>
<feature type="region of interest" description="Disordered" evidence="1">
    <location>
        <begin position="26"/>
        <end position="103"/>
    </location>
</feature>
<proteinExistence type="predicted"/>
<dbReference type="RefSeq" id="WP_378565762.1">
    <property type="nucleotide sequence ID" value="NZ_JBHSDL010000025.1"/>
</dbReference>
<evidence type="ECO:0000259" key="3">
    <source>
        <dbReference type="Pfam" id="PF05305"/>
    </source>
</evidence>
<dbReference type="EMBL" id="JBHSDL010000025">
    <property type="protein sequence ID" value="MFC4376649.1"/>
    <property type="molecule type" value="Genomic_DNA"/>
</dbReference>
<name>A0ABV8VKQ1_9NOCA</name>
<evidence type="ECO:0000256" key="2">
    <source>
        <dbReference type="SAM" id="SignalP"/>
    </source>
</evidence>
<feature type="signal peptide" evidence="2">
    <location>
        <begin position="1"/>
        <end position="25"/>
    </location>
</feature>
<dbReference type="Pfam" id="PF05305">
    <property type="entry name" value="DUF732"/>
    <property type="match status" value="1"/>
</dbReference>
<protein>
    <submittedName>
        <fullName evidence="4">DUF732 domain-containing protein</fullName>
    </submittedName>
</protein>
<reference evidence="5" key="1">
    <citation type="journal article" date="2019" name="Int. J. Syst. Evol. Microbiol.">
        <title>The Global Catalogue of Microorganisms (GCM) 10K type strain sequencing project: providing services to taxonomists for standard genome sequencing and annotation.</title>
        <authorList>
            <consortium name="The Broad Institute Genomics Platform"/>
            <consortium name="The Broad Institute Genome Sequencing Center for Infectious Disease"/>
            <person name="Wu L."/>
            <person name="Ma J."/>
        </authorList>
    </citation>
    <scope>NUCLEOTIDE SEQUENCE [LARGE SCALE GENOMIC DNA]</scope>
    <source>
        <strain evidence="5">IBRC-M 10490</strain>
    </source>
</reference>
<evidence type="ECO:0000256" key="1">
    <source>
        <dbReference type="SAM" id="MobiDB-lite"/>
    </source>
</evidence>
<dbReference type="Proteomes" id="UP001595844">
    <property type="component" value="Unassembled WGS sequence"/>
</dbReference>
<dbReference type="InterPro" id="IPR007969">
    <property type="entry name" value="DUF732"/>
</dbReference>
<sequence length="169" mass="16776">MHRIPGKVAGSVAALAAVALLSACGDNDSTASQTPTLSSSAIAAASTTQAPAAPPEAEHGEHAPSETAAPETQEQPQAAPDPGESAPTSDKDQAFLDELGNNGIHPADKTSAITAATYICSARATGAADGDIATFVAAMAGTDSAFDESKMDVNKAAEIYIAAATATYC</sequence>
<organism evidence="4 5">
    <name type="scientific">Nocardia halotolerans</name>
    <dbReference type="NCBI Taxonomy" id="1755878"/>
    <lineage>
        <taxon>Bacteria</taxon>
        <taxon>Bacillati</taxon>
        <taxon>Actinomycetota</taxon>
        <taxon>Actinomycetes</taxon>
        <taxon>Mycobacteriales</taxon>
        <taxon>Nocardiaceae</taxon>
        <taxon>Nocardia</taxon>
    </lineage>
</organism>
<evidence type="ECO:0000313" key="5">
    <source>
        <dbReference type="Proteomes" id="UP001595844"/>
    </source>
</evidence>
<accession>A0ABV8VKQ1</accession>
<keyword evidence="2" id="KW-0732">Signal</keyword>
<dbReference type="PROSITE" id="PS51257">
    <property type="entry name" value="PROKAR_LIPOPROTEIN"/>
    <property type="match status" value="1"/>
</dbReference>
<evidence type="ECO:0000313" key="4">
    <source>
        <dbReference type="EMBL" id="MFC4376649.1"/>
    </source>
</evidence>
<feature type="compositionally biased region" description="Low complexity" evidence="1">
    <location>
        <begin position="34"/>
        <end position="51"/>
    </location>
</feature>
<feature type="chain" id="PRO_5046595507" evidence="2">
    <location>
        <begin position="26"/>
        <end position="169"/>
    </location>
</feature>
<feature type="compositionally biased region" description="Low complexity" evidence="1">
    <location>
        <begin position="65"/>
        <end position="80"/>
    </location>
</feature>
<gene>
    <name evidence="4" type="ORF">ACFO5K_21365</name>
</gene>